<dbReference type="GO" id="GO:0000139">
    <property type="term" value="C:Golgi membrane"/>
    <property type="evidence" value="ECO:0007669"/>
    <property type="project" value="UniProtKB-SubCell"/>
</dbReference>
<keyword evidence="10" id="KW-0325">Glycoprotein</keyword>
<accession>A0AAE0GEA7</accession>
<keyword evidence="7" id="KW-1133">Transmembrane helix</keyword>
<dbReference type="InterPro" id="IPR050943">
    <property type="entry name" value="Glycosyltr_29_Sialyltrsf"/>
</dbReference>
<evidence type="ECO:0000256" key="8">
    <source>
        <dbReference type="ARBA" id="ARBA00023034"/>
    </source>
</evidence>
<reference evidence="13 14" key="1">
    <citation type="journal article" date="2015" name="Genome Biol. Evol.">
        <title>Comparative Genomics of a Bacterivorous Green Alga Reveals Evolutionary Causalities and Consequences of Phago-Mixotrophic Mode of Nutrition.</title>
        <authorList>
            <person name="Burns J.A."/>
            <person name="Paasch A."/>
            <person name="Narechania A."/>
            <person name="Kim E."/>
        </authorList>
    </citation>
    <scope>NUCLEOTIDE SEQUENCE [LARGE SCALE GENOMIC DNA]</scope>
    <source>
        <strain evidence="13 14">PLY_AMNH</strain>
    </source>
</reference>
<evidence type="ECO:0000256" key="3">
    <source>
        <dbReference type="ARBA" id="ARBA00022676"/>
    </source>
</evidence>
<feature type="region of interest" description="Disordered" evidence="12">
    <location>
        <begin position="388"/>
        <end position="417"/>
    </location>
</feature>
<dbReference type="InterPro" id="IPR038578">
    <property type="entry name" value="GT29-like_sf"/>
</dbReference>
<evidence type="ECO:0000256" key="7">
    <source>
        <dbReference type="ARBA" id="ARBA00022989"/>
    </source>
</evidence>
<evidence type="ECO:0000256" key="6">
    <source>
        <dbReference type="ARBA" id="ARBA00022968"/>
    </source>
</evidence>
<keyword evidence="14" id="KW-1185">Reference proteome</keyword>
<dbReference type="PANTHER" id="PTHR11987">
    <property type="entry name" value="ALPHA-2,8-SIALYLTRANSFERASE"/>
    <property type="match status" value="1"/>
</dbReference>
<keyword evidence="5" id="KW-0812">Transmembrane</keyword>
<evidence type="ECO:0000313" key="13">
    <source>
        <dbReference type="EMBL" id="KAK3276338.1"/>
    </source>
</evidence>
<comment type="caution">
    <text evidence="13">The sequence shown here is derived from an EMBL/GenBank/DDBJ whole genome shotgun (WGS) entry which is preliminary data.</text>
</comment>
<evidence type="ECO:0000256" key="12">
    <source>
        <dbReference type="SAM" id="MobiDB-lite"/>
    </source>
</evidence>
<keyword evidence="9" id="KW-0472">Membrane</keyword>
<keyword evidence="6" id="KW-0735">Signal-anchor</keyword>
<dbReference type="Proteomes" id="UP001190700">
    <property type="component" value="Unassembled WGS sequence"/>
</dbReference>
<feature type="compositionally biased region" description="Low complexity" evidence="12">
    <location>
        <begin position="250"/>
        <end position="269"/>
    </location>
</feature>
<evidence type="ECO:0000256" key="4">
    <source>
        <dbReference type="ARBA" id="ARBA00022679"/>
    </source>
</evidence>
<keyword evidence="4" id="KW-0808">Transferase</keyword>
<organism evidence="13 14">
    <name type="scientific">Cymbomonas tetramitiformis</name>
    <dbReference type="NCBI Taxonomy" id="36881"/>
    <lineage>
        <taxon>Eukaryota</taxon>
        <taxon>Viridiplantae</taxon>
        <taxon>Chlorophyta</taxon>
        <taxon>Pyramimonadophyceae</taxon>
        <taxon>Pyramimonadales</taxon>
        <taxon>Pyramimonadaceae</taxon>
        <taxon>Cymbomonas</taxon>
    </lineage>
</organism>
<protein>
    <submittedName>
        <fullName evidence="13">Glycosyltransferase 29 protein</fullName>
    </submittedName>
</protein>
<comment type="similarity">
    <text evidence="2">Belongs to the glycosyltransferase 29 family.</text>
</comment>
<name>A0AAE0GEA7_9CHLO</name>
<feature type="region of interest" description="Disordered" evidence="12">
    <location>
        <begin position="1"/>
        <end position="63"/>
    </location>
</feature>
<feature type="non-terminal residue" evidence="13">
    <location>
        <position position="914"/>
    </location>
</feature>
<evidence type="ECO:0000256" key="10">
    <source>
        <dbReference type="ARBA" id="ARBA00023180"/>
    </source>
</evidence>
<evidence type="ECO:0000256" key="5">
    <source>
        <dbReference type="ARBA" id="ARBA00022692"/>
    </source>
</evidence>
<dbReference type="InterPro" id="IPR001675">
    <property type="entry name" value="Glyco_trans_29"/>
</dbReference>
<comment type="subcellular location">
    <subcellularLocation>
        <location evidence="1">Golgi apparatus membrane</location>
        <topology evidence="1">Single-pass type II membrane protein</topology>
    </subcellularLocation>
</comment>
<evidence type="ECO:0000256" key="1">
    <source>
        <dbReference type="ARBA" id="ARBA00004323"/>
    </source>
</evidence>
<proteinExistence type="inferred from homology"/>
<evidence type="ECO:0000313" key="14">
    <source>
        <dbReference type="Proteomes" id="UP001190700"/>
    </source>
</evidence>
<dbReference type="Pfam" id="PF00777">
    <property type="entry name" value="Glyco_transf_29"/>
    <property type="match status" value="1"/>
</dbReference>
<dbReference type="Gene3D" id="3.90.1480.20">
    <property type="entry name" value="Glycosyl transferase family 29"/>
    <property type="match status" value="1"/>
</dbReference>
<feature type="compositionally biased region" description="Acidic residues" evidence="12">
    <location>
        <begin position="600"/>
        <end position="617"/>
    </location>
</feature>
<dbReference type="PANTHER" id="PTHR11987:SF36">
    <property type="entry name" value="SIA-ALPHA-2,3-GAL-BETA-1,4-GLCNAC-R:ALPHA 2,8-SIALYLTRANSFERASE"/>
    <property type="match status" value="1"/>
</dbReference>
<feature type="compositionally biased region" description="Acidic residues" evidence="12">
    <location>
        <begin position="12"/>
        <end position="25"/>
    </location>
</feature>
<dbReference type="AlphaFoldDB" id="A0AAE0GEA7"/>
<gene>
    <name evidence="13" type="ORF">CYMTET_15575</name>
</gene>
<dbReference type="GO" id="GO:0008373">
    <property type="term" value="F:sialyltransferase activity"/>
    <property type="evidence" value="ECO:0007669"/>
    <property type="project" value="InterPro"/>
</dbReference>
<evidence type="ECO:0000256" key="11">
    <source>
        <dbReference type="SAM" id="Coils"/>
    </source>
</evidence>
<keyword evidence="8" id="KW-0333">Golgi apparatus</keyword>
<keyword evidence="3" id="KW-0328">Glycosyltransferase</keyword>
<feature type="coiled-coil region" evidence="11">
    <location>
        <begin position="87"/>
        <end position="161"/>
    </location>
</feature>
<evidence type="ECO:0000256" key="2">
    <source>
        <dbReference type="ARBA" id="ARBA00006003"/>
    </source>
</evidence>
<feature type="region of interest" description="Disordered" evidence="12">
    <location>
        <begin position="591"/>
        <end position="626"/>
    </location>
</feature>
<sequence>MEPFGSAVNNSQEEEAEDFLQEIETQDSQTELQDTAVENGAEEETGTDNSISSGKYEESEILSVGTSRHQDALAVQKELKHTLAKSTASAEAQAKRHEELLKKERIRKAVEAAEKKFCKPVNVKGDGWRLMCSEKAYANIRKEKQKAIDDFEEERKQRKDRPETPQVTMLQEKTFQAVAGSATLWKQMMVLDESNPSRRSQAQADGKTGEAMKSMRAKPLKSVQPLPQSSAAEAGLAQKNAGNANVEARVIPSVHSPRSSPSVTPVSSSAADKANRREDAEVAVAPPVRIDSPQSTKQTRGGFGSGLAYLFGWRSQKSTPEAMPPTLSLATGEEPEPALKPVVQKIASQGNSISRTKSIKANTSTDALPPKRPVINSVKDLPTKPAVKVAGDVPKKPPVAVGSPKPAAKPNFPPPRKTLVNPTLDSLDLERWQPLFDIQAGKVKLETDVTPAGHCSSARFLKYLEPRLDQHDLSYLSYAWPWLEHIGTTGLRFRFPLKNITSAKVARPDDLEGEDSVEKLRKAISRGKRKGSWQAPPPDVPEVNITELLAAQSSVDVDAVLDILAEDKKRRRVLLRETLDRDASAAGEALSRRALRAEGDQWEDIEAEEEEEEEPAETGEGSQSGEDFIEELKKMQAEIELKRDSINEAADSAQKIIDGIHDNKAYTSRNYSTVKAQALENKGLPGLSMFRDPATIDQFPTGGMPLLAHKMQFFPDDYADNTSLKYCPHSFRANRVPCKPWERRLPHLEELSTELKIKGISVQKEDALRMDHTGATHLTFKRELLSALPMEDSHWRFDTCAVVGNSGVLRGSKHGAAIDAHDAVFRTNMAPTAGFEEDVGSRTTFDIINQQHTKSFCPHVHAGGMEAESMRAPLRNSTILVFEILSPFARHHLYAPLLRRFNSPKASSSTMGSK</sequence>
<feature type="region of interest" description="Disordered" evidence="12">
    <location>
        <begin position="192"/>
        <end position="301"/>
    </location>
</feature>
<dbReference type="EMBL" id="LGRX02006602">
    <property type="protein sequence ID" value="KAK3276338.1"/>
    <property type="molecule type" value="Genomic_DNA"/>
</dbReference>
<evidence type="ECO:0000256" key="9">
    <source>
        <dbReference type="ARBA" id="ARBA00023136"/>
    </source>
</evidence>
<keyword evidence="11" id="KW-0175">Coiled coil</keyword>